<evidence type="ECO:0000313" key="4">
    <source>
        <dbReference type="Proteomes" id="UP001597483"/>
    </source>
</evidence>
<dbReference type="Proteomes" id="UP001597483">
    <property type="component" value="Unassembled WGS sequence"/>
</dbReference>
<feature type="transmembrane region" description="Helical" evidence="2">
    <location>
        <begin position="459"/>
        <end position="480"/>
    </location>
</feature>
<reference evidence="4" key="1">
    <citation type="journal article" date="2019" name="Int. J. Syst. Evol. Microbiol.">
        <title>The Global Catalogue of Microorganisms (GCM) 10K type strain sequencing project: providing services to taxonomists for standard genome sequencing and annotation.</title>
        <authorList>
            <consortium name="The Broad Institute Genomics Platform"/>
            <consortium name="The Broad Institute Genome Sequencing Center for Infectious Disease"/>
            <person name="Wu L."/>
            <person name="Ma J."/>
        </authorList>
    </citation>
    <scope>NUCLEOTIDE SEQUENCE [LARGE SCALE GENOMIC DNA]</scope>
    <source>
        <strain evidence="4">CGMCC 4.7641</strain>
    </source>
</reference>
<feature type="transmembrane region" description="Helical" evidence="2">
    <location>
        <begin position="142"/>
        <end position="163"/>
    </location>
</feature>
<feature type="transmembrane region" description="Helical" evidence="2">
    <location>
        <begin position="111"/>
        <end position="130"/>
    </location>
</feature>
<keyword evidence="2" id="KW-1133">Transmembrane helix</keyword>
<evidence type="ECO:0000256" key="1">
    <source>
        <dbReference type="SAM" id="MobiDB-lite"/>
    </source>
</evidence>
<name>A0ABW5H0N9_9PSEU</name>
<feature type="transmembrane region" description="Helical" evidence="2">
    <location>
        <begin position="428"/>
        <end position="447"/>
    </location>
</feature>
<feature type="transmembrane region" description="Helical" evidence="2">
    <location>
        <begin position="634"/>
        <end position="656"/>
    </location>
</feature>
<feature type="region of interest" description="Disordered" evidence="1">
    <location>
        <begin position="1"/>
        <end position="108"/>
    </location>
</feature>
<dbReference type="RefSeq" id="WP_378300860.1">
    <property type="nucleotide sequence ID" value="NZ_JBHUKS010000004.1"/>
</dbReference>
<gene>
    <name evidence="3" type="ORF">ACFSVL_04845</name>
</gene>
<proteinExistence type="predicted"/>
<feature type="transmembrane region" description="Helical" evidence="2">
    <location>
        <begin position="601"/>
        <end position="622"/>
    </location>
</feature>
<protein>
    <submittedName>
        <fullName evidence="3">Uncharacterized protein</fullName>
    </submittedName>
</protein>
<comment type="caution">
    <text evidence="3">The sequence shown here is derived from an EMBL/GenBank/DDBJ whole genome shotgun (WGS) entry which is preliminary data.</text>
</comment>
<feature type="transmembrane region" description="Helical" evidence="2">
    <location>
        <begin position="213"/>
        <end position="236"/>
    </location>
</feature>
<keyword evidence="2" id="KW-0472">Membrane</keyword>
<organism evidence="3 4">
    <name type="scientific">Amycolatopsis silviterrae</name>
    <dbReference type="NCBI Taxonomy" id="1656914"/>
    <lineage>
        <taxon>Bacteria</taxon>
        <taxon>Bacillati</taxon>
        <taxon>Actinomycetota</taxon>
        <taxon>Actinomycetes</taxon>
        <taxon>Pseudonocardiales</taxon>
        <taxon>Pseudonocardiaceae</taxon>
        <taxon>Amycolatopsis</taxon>
    </lineage>
</organism>
<feature type="transmembrane region" description="Helical" evidence="2">
    <location>
        <begin position="257"/>
        <end position="275"/>
    </location>
</feature>
<feature type="compositionally biased region" description="Polar residues" evidence="1">
    <location>
        <begin position="71"/>
        <end position="80"/>
    </location>
</feature>
<evidence type="ECO:0000313" key="3">
    <source>
        <dbReference type="EMBL" id="MFD2466709.1"/>
    </source>
</evidence>
<feature type="transmembrane region" description="Helical" evidence="2">
    <location>
        <begin position="295"/>
        <end position="313"/>
    </location>
</feature>
<dbReference type="EMBL" id="JBHUKS010000004">
    <property type="protein sequence ID" value="MFD2466709.1"/>
    <property type="molecule type" value="Genomic_DNA"/>
</dbReference>
<sequence>MSSREPGAAGSPADDRGGAASAAGAAGPSTHAEPTENPSDDRAAKNPAGSSAHAEPETESSAPSRGAKQPTGDTAPTGLTGQKPLTDRSTPHVIPSRQSEHLTDETPSPRLRAATALLGLGALALAAGAIAPVSPDAGPGYLSWPLLVILAVVPAGIAFAAALSGRQGLAAGLVTGLAVLAPGRLVLDLQFLVNGSKTIRPELYLPDRLLDRSSVGIGFWLLIAGHVLTLVAGVVAARVVRERNEIAGGDDKRRWRLIIPLLAVVAAVGLLMSPVLSDDPFLLARSAFEGPGLALAGYLLLAGALPVAAVLGVSAGSDGVARGTLGGIVAAVLAVAGPALVAGLAVSGLTASTGAYLAVVPMVLVLILTPLATPQQTQAERTDLAGEARVPGLTIWRTLTALLALLTGIAAAIGASAPQLGNSTDSPARWQLLIAAVLVVLPTPFLLSRRTAPFARGMLAVLWAGVVLAGTAVLSTAITASEATGLGGLGGEISYHLGAGAVFTAIALGLAGLAGLAAVITGVVERDDTGTEGPRSRVVLPAGIAALLAIATFSTPVFTAKDYSPSGLWSDFDTPSWGLLVALLVVLGTLGLSVRSRPGAAAAGLTGAALLFALHVAEIPWVSYLFYGARPGTGFWFGLAAVAAAVIAAVTAAAGAKK</sequence>
<keyword evidence="2" id="KW-0812">Transmembrane</keyword>
<feature type="transmembrane region" description="Helical" evidence="2">
    <location>
        <begin position="355"/>
        <end position="373"/>
    </location>
</feature>
<feature type="transmembrane region" description="Helical" evidence="2">
    <location>
        <begin position="170"/>
        <end position="193"/>
    </location>
</feature>
<feature type="transmembrane region" description="Helical" evidence="2">
    <location>
        <begin position="536"/>
        <end position="557"/>
    </location>
</feature>
<feature type="transmembrane region" description="Helical" evidence="2">
    <location>
        <begin position="500"/>
        <end position="524"/>
    </location>
</feature>
<feature type="transmembrane region" description="Helical" evidence="2">
    <location>
        <begin position="577"/>
        <end position="594"/>
    </location>
</feature>
<feature type="compositionally biased region" description="Low complexity" evidence="1">
    <location>
        <begin position="1"/>
        <end position="29"/>
    </location>
</feature>
<accession>A0ABW5H0N9</accession>
<keyword evidence="4" id="KW-1185">Reference proteome</keyword>
<feature type="transmembrane region" description="Helical" evidence="2">
    <location>
        <begin position="394"/>
        <end position="416"/>
    </location>
</feature>
<evidence type="ECO:0000256" key="2">
    <source>
        <dbReference type="SAM" id="Phobius"/>
    </source>
</evidence>
<feature type="transmembrane region" description="Helical" evidence="2">
    <location>
        <begin position="325"/>
        <end position="349"/>
    </location>
</feature>